<feature type="transmembrane region" description="Helical" evidence="1">
    <location>
        <begin position="41"/>
        <end position="74"/>
    </location>
</feature>
<dbReference type="RefSeq" id="WP_090364520.1">
    <property type="nucleotide sequence ID" value="NZ_FNEM01000005.1"/>
</dbReference>
<gene>
    <name evidence="2" type="ORF">SAMN04488540_10542</name>
</gene>
<accession>A0A1G8R312</accession>
<dbReference type="OrthoDB" id="9906829at2"/>
<organism evidence="2 3">
    <name type="scientific">Ferrimonas sediminum</name>
    <dbReference type="NCBI Taxonomy" id="718193"/>
    <lineage>
        <taxon>Bacteria</taxon>
        <taxon>Pseudomonadati</taxon>
        <taxon>Pseudomonadota</taxon>
        <taxon>Gammaproteobacteria</taxon>
        <taxon>Alteromonadales</taxon>
        <taxon>Ferrimonadaceae</taxon>
        <taxon>Ferrimonas</taxon>
    </lineage>
</organism>
<dbReference type="AlphaFoldDB" id="A0A1G8R312"/>
<evidence type="ECO:0000313" key="3">
    <source>
        <dbReference type="Proteomes" id="UP000199527"/>
    </source>
</evidence>
<name>A0A1G8R312_9GAMM</name>
<keyword evidence="1" id="KW-1133">Transmembrane helix</keyword>
<evidence type="ECO:0000313" key="2">
    <source>
        <dbReference type="EMBL" id="SDJ11372.1"/>
    </source>
</evidence>
<dbReference type="Proteomes" id="UP000199527">
    <property type="component" value="Unassembled WGS sequence"/>
</dbReference>
<reference evidence="3" key="1">
    <citation type="submission" date="2016-10" db="EMBL/GenBank/DDBJ databases">
        <authorList>
            <person name="Varghese N."/>
            <person name="Submissions S."/>
        </authorList>
    </citation>
    <scope>NUCLEOTIDE SEQUENCE [LARGE SCALE GENOMIC DNA]</scope>
    <source>
        <strain evidence="3">DSM 23317</strain>
    </source>
</reference>
<feature type="transmembrane region" description="Helical" evidence="1">
    <location>
        <begin position="12"/>
        <end position="35"/>
    </location>
</feature>
<evidence type="ECO:0000256" key="1">
    <source>
        <dbReference type="SAM" id="Phobius"/>
    </source>
</evidence>
<keyword evidence="1" id="KW-0812">Transmembrane</keyword>
<protein>
    <submittedName>
        <fullName evidence="2">Uncharacterized protein</fullName>
    </submittedName>
</protein>
<keyword evidence="1" id="KW-0472">Membrane</keyword>
<proteinExistence type="predicted"/>
<dbReference type="EMBL" id="FNEM01000005">
    <property type="protein sequence ID" value="SDJ11372.1"/>
    <property type="molecule type" value="Genomic_DNA"/>
</dbReference>
<sequence>MTPNYSIIKQITLGWLAFCYLISLVLIPIFPFVTVGFSLPIALMIILISPILFVVQGGLIGAMVWLGLTMLGFLAGVMGKRETFNRSLGLS</sequence>
<keyword evidence="3" id="KW-1185">Reference proteome</keyword>